<organism evidence="2 3">
    <name type="scientific">Neurospora intermedia</name>
    <dbReference type="NCBI Taxonomy" id="5142"/>
    <lineage>
        <taxon>Eukaryota</taxon>
        <taxon>Fungi</taxon>
        <taxon>Dikarya</taxon>
        <taxon>Ascomycota</taxon>
        <taxon>Pezizomycotina</taxon>
        <taxon>Sordariomycetes</taxon>
        <taxon>Sordariomycetidae</taxon>
        <taxon>Sordariales</taxon>
        <taxon>Sordariaceae</taxon>
        <taxon>Neurospora</taxon>
    </lineage>
</organism>
<accession>A0ABR3DJF9</accession>
<proteinExistence type="predicted"/>
<dbReference type="EMBL" id="JAVLET010000002">
    <property type="protein sequence ID" value="KAL0472824.1"/>
    <property type="molecule type" value="Genomic_DNA"/>
</dbReference>
<keyword evidence="3" id="KW-1185">Reference proteome</keyword>
<dbReference type="Proteomes" id="UP001451303">
    <property type="component" value="Unassembled WGS sequence"/>
</dbReference>
<evidence type="ECO:0000313" key="2">
    <source>
        <dbReference type="EMBL" id="KAL0472824.1"/>
    </source>
</evidence>
<reference evidence="2 3" key="1">
    <citation type="submission" date="2023-09" db="EMBL/GenBank/DDBJ databases">
        <title>Multi-omics analysis of a traditional fermented food reveals byproduct-associated fungal strains for waste-to-food upcycling.</title>
        <authorList>
            <consortium name="Lawrence Berkeley National Laboratory"/>
            <person name="Rekdal V.M."/>
            <person name="Villalobos-Escobedo J.M."/>
            <person name="Rodriguez-Valeron N."/>
            <person name="Garcia M.O."/>
            <person name="Vasquez D.P."/>
            <person name="Damayanti I."/>
            <person name="Sorensen P.M."/>
            <person name="Baidoo E.E."/>
            <person name="De Carvalho A.C."/>
            <person name="Riley R."/>
            <person name="Lipzen A."/>
            <person name="He G."/>
            <person name="Yan M."/>
            <person name="Haridas S."/>
            <person name="Daum C."/>
            <person name="Yoshinaga Y."/>
            <person name="Ng V."/>
            <person name="Grigoriev I.V."/>
            <person name="Munk R."/>
            <person name="Nuraida L."/>
            <person name="Wijaya C.H."/>
            <person name="Morales P.-C."/>
            <person name="Keasling J.D."/>
        </authorList>
    </citation>
    <scope>NUCLEOTIDE SEQUENCE [LARGE SCALE GENOMIC DNA]</scope>
    <source>
        <strain evidence="2 3">FGSC 2613</strain>
    </source>
</reference>
<comment type="caution">
    <text evidence="2">The sequence shown here is derived from an EMBL/GenBank/DDBJ whole genome shotgun (WGS) entry which is preliminary data.</text>
</comment>
<protein>
    <submittedName>
        <fullName evidence="2">Uncharacterized protein</fullName>
    </submittedName>
</protein>
<gene>
    <name evidence="2" type="ORF">QR685DRAFT_436143</name>
</gene>
<sequence>MCQLAYVLSPFTHAHHALAQDQRRSQCCHLVCINYCCAAAAAIAAAARQSESHQSAASPDPGSPSSASTASFSSTPLCITFNRTTTPAFIIHHIRHAHRCPHYTNVCIEERPRDWFYHGSMLAFAVERLPRAREGYTLSWRWVWERMPVGSREDRDGGVSGEGERESEIEGMEGQRDVEGRDIEERGGT</sequence>
<evidence type="ECO:0000256" key="1">
    <source>
        <dbReference type="SAM" id="MobiDB-lite"/>
    </source>
</evidence>
<evidence type="ECO:0000313" key="3">
    <source>
        <dbReference type="Proteomes" id="UP001451303"/>
    </source>
</evidence>
<name>A0ABR3DJF9_NEUIN</name>
<feature type="region of interest" description="Disordered" evidence="1">
    <location>
        <begin position="151"/>
        <end position="189"/>
    </location>
</feature>